<sequence>MRMSARARIVGWMLAVVGLALSVSIFATWTILLTRLDDRMTSERTNEVQKLRRYASTALDPQTGRAVTDVQELMTGYLELNLPDRWETFLTIVGGEVDKMPGVPPPVPIDTDPALIAKMASATRVVSDEFETARGTVHYTVIPVTVSGDARAGHFVVAHFYDLHRDEIVDAVRVLGLSALAAMGLAGTAGWFVAGQVLAPVRLVRQTAEQISDSSDLTRRLDAPGDDDVAALAATFNHMLDRLEQAFVVQRHFMDDAGHELRTPITVIRGHLELMGDDPAERADTLALVTDELDRMNRIVDDLLTLAKSEQPGFLALDNVELADLTVSVVAKARPLGERRWRVDEVAEARLPADRHRLTQALMQLVANAVRHTTDDDLIAVGSAVRDGRVELWVRDSGPGVAPAERERIFGRFVRGAGRTGAYDGAGLGLAIVRSIAQAHGGTVQVTEAPGGGACFVMSLPLWELWRIR</sequence>
<dbReference type="CDD" id="cd06225">
    <property type="entry name" value="HAMP"/>
    <property type="match status" value="1"/>
</dbReference>
<evidence type="ECO:0000256" key="10">
    <source>
        <dbReference type="ARBA" id="ARBA00023136"/>
    </source>
</evidence>
<dbReference type="InterPro" id="IPR003660">
    <property type="entry name" value="HAMP_dom"/>
</dbReference>
<dbReference type="EMBL" id="FNVT01000003">
    <property type="protein sequence ID" value="SEG61665.1"/>
    <property type="molecule type" value="Genomic_DNA"/>
</dbReference>
<dbReference type="Proteomes" id="UP000236732">
    <property type="component" value="Unassembled WGS sequence"/>
</dbReference>
<organism evidence="14 15">
    <name type="scientific">Nonomuraea solani</name>
    <dbReference type="NCBI Taxonomy" id="1144553"/>
    <lineage>
        <taxon>Bacteria</taxon>
        <taxon>Bacillati</taxon>
        <taxon>Actinomycetota</taxon>
        <taxon>Actinomycetes</taxon>
        <taxon>Streptosporangiales</taxon>
        <taxon>Streptosporangiaceae</taxon>
        <taxon>Nonomuraea</taxon>
    </lineage>
</organism>
<keyword evidence="10 11" id="KW-0472">Membrane</keyword>
<name>A0A1H6BMJ8_9ACTN</name>
<evidence type="ECO:0000256" key="4">
    <source>
        <dbReference type="ARBA" id="ARBA00022553"/>
    </source>
</evidence>
<dbReference type="PROSITE" id="PS50885">
    <property type="entry name" value="HAMP"/>
    <property type="match status" value="1"/>
</dbReference>
<accession>A0A1H6BMJ8</accession>
<keyword evidence="7 14" id="KW-0418">Kinase</keyword>
<evidence type="ECO:0000256" key="6">
    <source>
        <dbReference type="ARBA" id="ARBA00022692"/>
    </source>
</evidence>
<dbReference type="FunFam" id="1.10.287.130:FF:000001">
    <property type="entry name" value="Two-component sensor histidine kinase"/>
    <property type="match status" value="1"/>
</dbReference>
<dbReference type="Pfam" id="PF00672">
    <property type="entry name" value="HAMP"/>
    <property type="match status" value="1"/>
</dbReference>
<dbReference type="InterPro" id="IPR036097">
    <property type="entry name" value="HisK_dim/P_sf"/>
</dbReference>
<dbReference type="Gene3D" id="6.10.340.10">
    <property type="match status" value="1"/>
</dbReference>
<evidence type="ECO:0000256" key="11">
    <source>
        <dbReference type="SAM" id="Phobius"/>
    </source>
</evidence>
<keyword evidence="8 11" id="KW-1133">Transmembrane helix</keyword>
<reference evidence="14 15" key="1">
    <citation type="submission" date="2016-10" db="EMBL/GenBank/DDBJ databases">
        <authorList>
            <person name="de Groot N.N."/>
        </authorList>
    </citation>
    <scope>NUCLEOTIDE SEQUENCE [LARGE SCALE GENOMIC DNA]</scope>
    <source>
        <strain evidence="14 15">CGMCC 4.7037</strain>
    </source>
</reference>
<comment type="catalytic activity">
    <reaction evidence="1">
        <text>ATP + protein L-histidine = ADP + protein N-phospho-L-histidine.</text>
        <dbReference type="EC" id="2.7.13.3"/>
    </reaction>
</comment>
<dbReference type="PRINTS" id="PR00344">
    <property type="entry name" value="BCTRLSENSOR"/>
</dbReference>
<gene>
    <name evidence="14" type="ORF">SAMN05444920_103490</name>
</gene>
<evidence type="ECO:0000313" key="14">
    <source>
        <dbReference type="EMBL" id="SEG61665.1"/>
    </source>
</evidence>
<dbReference type="Gene3D" id="1.10.287.130">
    <property type="match status" value="1"/>
</dbReference>
<dbReference type="Gene3D" id="3.30.565.10">
    <property type="entry name" value="Histidine kinase-like ATPase, C-terminal domain"/>
    <property type="match status" value="1"/>
</dbReference>
<feature type="domain" description="HAMP" evidence="13">
    <location>
        <begin position="195"/>
        <end position="248"/>
    </location>
</feature>
<feature type="domain" description="Histidine kinase" evidence="12">
    <location>
        <begin position="256"/>
        <end position="464"/>
    </location>
</feature>
<dbReference type="RefSeq" id="WP_200823946.1">
    <property type="nucleotide sequence ID" value="NZ_FNVT01000003.1"/>
</dbReference>
<dbReference type="CDD" id="cd00075">
    <property type="entry name" value="HATPase"/>
    <property type="match status" value="1"/>
</dbReference>
<dbReference type="SMART" id="SM00387">
    <property type="entry name" value="HATPase_c"/>
    <property type="match status" value="1"/>
</dbReference>
<dbReference type="InterPro" id="IPR005467">
    <property type="entry name" value="His_kinase_dom"/>
</dbReference>
<keyword evidence="5" id="KW-0808">Transferase</keyword>
<feature type="transmembrane region" description="Helical" evidence="11">
    <location>
        <begin position="12"/>
        <end position="32"/>
    </location>
</feature>
<dbReference type="GO" id="GO:0000155">
    <property type="term" value="F:phosphorelay sensor kinase activity"/>
    <property type="evidence" value="ECO:0007669"/>
    <property type="project" value="InterPro"/>
</dbReference>
<dbReference type="SUPFAM" id="SSF158472">
    <property type="entry name" value="HAMP domain-like"/>
    <property type="match status" value="1"/>
</dbReference>
<dbReference type="CDD" id="cd00082">
    <property type="entry name" value="HisKA"/>
    <property type="match status" value="1"/>
</dbReference>
<evidence type="ECO:0000256" key="2">
    <source>
        <dbReference type="ARBA" id="ARBA00004236"/>
    </source>
</evidence>
<comment type="subcellular location">
    <subcellularLocation>
        <location evidence="2">Cell membrane</location>
    </subcellularLocation>
</comment>
<evidence type="ECO:0000256" key="5">
    <source>
        <dbReference type="ARBA" id="ARBA00022679"/>
    </source>
</evidence>
<keyword evidence="4" id="KW-0597">Phosphoprotein</keyword>
<evidence type="ECO:0000259" key="12">
    <source>
        <dbReference type="PROSITE" id="PS50109"/>
    </source>
</evidence>
<dbReference type="PANTHER" id="PTHR45436:SF5">
    <property type="entry name" value="SENSOR HISTIDINE KINASE TRCS"/>
    <property type="match status" value="1"/>
</dbReference>
<evidence type="ECO:0000256" key="7">
    <source>
        <dbReference type="ARBA" id="ARBA00022777"/>
    </source>
</evidence>
<dbReference type="GO" id="GO:0005886">
    <property type="term" value="C:plasma membrane"/>
    <property type="evidence" value="ECO:0007669"/>
    <property type="project" value="UniProtKB-SubCell"/>
</dbReference>
<dbReference type="SMART" id="SM00304">
    <property type="entry name" value="HAMP"/>
    <property type="match status" value="1"/>
</dbReference>
<dbReference type="InterPro" id="IPR004358">
    <property type="entry name" value="Sig_transdc_His_kin-like_C"/>
</dbReference>
<dbReference type="InterPro" id="IPR003661">
    <property type="entry name" value="HisK_dim/P_dom"/>
</dbReference>
<keyword evidence="6 11" id="KW-0812">Transmembrane</keyword>
<dbReference type="Pfam" id="PF02518">
    <property type="entry name" value="HATPase_c"/>
    <property type="match status" value="1"/>
</dbReference>
<protein>
    <recommendedName>
        <fullName evidence="3">histidine kinase</fullName>
        <ecNumber evidence="3">2.7.13.3</ecNumber>
    </recommendedName>
</protein>
<dbReference type="EC" id="2.7.13.3" evidence="3"/>
<dbReference type="SUPFAM" id="SSF55874">
    <property type="entry name" value="ATPase domain of HSP90 chaperone/DNA topoisomerase II/histidine kinase"/>
    <property type="match status" value="1"/>
</dbReference>
<dbReference type="Pfam" id="PF00512">
    <property type="entry name" value="HisKA"/>
    <property type="match status" value="1"/>
</dbReference>
<dbReference type="InterPro" id="IPR003594">
    <property type="entry name" value="HATPase_dom"/>
</dbReference>
<keyword evidence="15" id="KW-1185">Reference proteome</keyword>
<dbReference type="SMART" id="SM00388">
    <property type="entry name" value="HisKA"/>
    <property type="match status" value="1"/>
</dbReference>
<dbReference type="AlphaFoldDB" id="A0A1H6BMJ8"/>
<evidence type="ECO:0000256" key="9">
    <source>
        <dbReference type="ARBA" id="ARBA00023012"/>
    </source>
</evidence>
<evidence type="ECO:0000256" key="3">
    <source>
        <dbReference type="ARBA" id="ARBA00012438"/>
    </source>
</evidence>
<dbReference type="InterPro" id="IPR036890">
    <property type="entry name" value="HATPase_C_sf"/>
</dbReference>
<evidence type="ECO:0000259" key="13">
    <source>
        <dbReference type="PROSITE" id="PS50885"/>
    </source>
</evidence>
<evidence type="ECO:0000256" key="8">
    <source>
        <dbReference type="ARBA" id="ARBA00022989"/>
    </source>
</evidence>
<dbReference type="SUPFAM" id="SSF47384">
    <property type="entry name" value="Homodimeric domain of signal transducing histidine kinase"/>
    <property type="match status" value="1"/>
</dbReference>
<dbReference type="PROSITE" id="PS50109">
    <property type="entry name" value="HIS_KIN"/>
    <property type="match status" value="1"/>
</dbReference>
<evidence type="ECO:0000256" key="1">
    <source>
        <dbReference type="ARBA" id="ARBA00000085"/>
    </source>
</evidence>
<keyword evidence="9" id="KW-0902">Two-component regulatory system</keyword>
<evidence type="ECO:0000313" key="15">
    <source>
        <dbReference type="Proteomes" id="UP000236732"/>
    </source>
</evidence>
<proteinExistence type="predicted"/>
<dbReference type="PANTHER" id="PTHR45436">
    <property type="entry name" value="SENSOR HISTIDINE KINASE YKOH"/>
    <property type="match status" value="1"/>
</dbReference>
<dbReference type="InterPro" id="IPR050428">
    <property type="entry name" value="TCS_sensor_his_kinase"/>
</dbReference>